<dbReference type="InterPro" id="IPR032675">
    <property type="entry name" value="LRR_dom_sf"/>
</dbReference>
<reference evidence="1 2" key="1">
    <citation type="submission" date="2014-04" db="EMBL/GenBank/DDBJ databases">
        <title>Evolutionary Origins and Diversification of the Mycorrhizal Mutualists.</title>
        <authorList>
            <consortium name="DOE Joint Genome Institute"/>
            <consortium name="Mycorrhizal Genomics Consortium"/>
            <person name="Kohler A."/>
            <person name="Kuo A."/>
            <person name="Nagy L.G."/>
            <person name="Floudas D."/>
            <person name="Copeland A."/>
            <person name="Barry K.W."/>
            <person name="Cichocki N."/>
            <person name="Veneault-Fourrey C."/>
            <person name="LaButti K."/>
            <person name="Lindquist E.A."/>
            <person name="Lipzen A."/>
            <person name="Lundell T."/>
            <person name="Morin E."/>
            <person name="Murat C."/>
            <person name="Riley R."/>
            <person name="Ohm R."/>
            <person name="Sun H."/>
            <person name="Tunlid A."/>
            <person name="Henrissat B."/>
            <person name="Grigoriev I.V."/>
            <person name="Hibbett D.S."/>
            <person name="Martin F."/>
        </authorList>
    </citation>
    <scope>NUCLEOTIDE SEQUENCE [LARGE SCALE GENOMIC DNA]</scope>
    <source>
        <strain evidence="1 2">FD-317 M1</strain>
    </source>
</reference>
<dbReference type="AlphaFoldDB" id="A0A0D0CGR3"/>
<evidence type="ECO:0000313" key="2">
    <source>
        <dbReference type="Proteomes" id="UP000053593"/>
    </source>
</evidence>
<dbReference type="Proteomes" id="UP000053593">
    <property type="component" value="Unassembled WGS sequence"/>
</dbReference>
<accession>A0A0D0CGR3</accession>
<dbReference type="HOGENOM" id="CLU_020999_1_2_1"/>
<organism evidence="1 2">
    <name type="scientific">Collybiopsis luxurians FD-317 M1</name>
    <dbReference type="NCBI Taxonomy" id="944289"/>
    <lineage>
        <taxon>Eukaryota</taxon>
        <taxon>Fungi</taxon>
        <taxon>Dikarya</taxon>
        <taxon>Basidiomycota</taxon>
        <taxon>Agaricomycotina</taxon>
        <taxon>Agaricomycetes</taxon>
        <taxon>Agaricomycetidae</taxon>
        <taxon>Agaricales</taxon>
        <taxon>Marasmiineae</taxon>
        <taxon>Omphalotaceae</taxon>
        <taxon>Collybiopsis</taxon>
        <taxon>Collybiopsis luxurians</taxon>
    </lineage>
</organism>
<name>A0A0D0CGR3_9AGAR</name>
<dbReference type="PANTHER" id="PTHR38926">
    <property type="entry name" value="F-BOX DOMAIN CONTAINING PROTEIN, EXPRESSED"/>
    <property type="match status" value="1"/>
</dbReference>
<protein>
    <recommendedName>
        <fullName evidence="3">F-box domain-containing protein</fullName>
    </recommendedName>
</protein>
<dbReference type="OrthoDB" id="3341212at2759"/>
<gene>
    <name evidence="1" type="ORF">GYMLUDRAFT_72910</name>
</gene>
<dbReference type="EMBL" id="KN834769">
    <property type="protein sequence ID" value="KIK61834.1"/>
    <property type="molecule type" value="Genomic_DNA"/>
</dbReference>
<dbReference type="SUPFAM" id="SSF52047">
    <property type="entry name" value="RNI-like"/>
    <property type="match status" value="1"/>
</dbReference>
<keyword evidence="2" id="KW-1185">Reference proteome</keyword>
<evidence type="ECO:0000313" key="1">
    <source>
        <dbReference type="EMBL" id="KIK61834.1"/>
    </source>
</evidence>
<proteinExistence type="predicted"/>
<evidence type="ECO:0008006" key="3">
    <source>
        <dbReference type="Google" id="ProtNLM"/>
    </source>
</evidence>
<dbReference type="Gene3D" id="3.80.10.10">
    <property type="entry name" value="Ribonuclease Inhibitor"/>
    <property type="match status" value="1"/>
</dbReference>
<dbReference type="PANTHER" id="PTHR38926:SF72">
    <property type="entry name" value="IM:7136021-RELATED"/>
    <property type="match status" value="1"/>
</dbReference>
<sequence>MSHIRTSESLINDNFLSLSPVRRIDDLPNEILAHLLYLGCDDPPRPSKRIVNGLYEFQTGIPYGVNVSHVCQRWRDVAIGYPLIWTQLHFHYGVSMCMLEIFIERSRGNSLDIIMSLDGRLYSTKSRKLVISKFLDMVIPLVERWRCFSLASAFPSFTSMVLKQLSECSSAPLLEILHIVHFSYNDMHSGAELFLPFQGNTPKLRSVDFQGSWIDLEGYLPQLRDLHDLRLTNIAPSFQTFTRILSQSPTLGFFGLTNTGPADLRNVTPISLPSLEHLSLSHHPSLYIEYLFPFLQFPNIKKLELEYSDGDYTKFALMMATRLPGATKSLLTGLEHLVIHGLSLTQNALEPVLEQLVNLQSLAINCSEGKSTSPKKFQAGKFIIDQLAVLKQTPSGSQRVVFCPRLTCLMTTGIVGGTMVNLVAARQKGGASLSTVRMTEKDEVDGTQREWLQQHLDNLYFFKLSGSWKEDWPMQF</sequence>